<organism evidence="2">
    <name type="scientific">bioreactor metagenome</name>
    <dbReference type="NCBI Taxonomy" id="1076179"/>
    <lineage>
        <taxon>unclassified sequences</taxon>
        <taxon>metagenomes</taxon>
        <taxon>ecological metagenomes</taxon>
    </lineage>
</organism>
<sequence length="226" mass="24665">MGLQWLDALVGEFNVLVAQVAGTHHLDVFALDPAFGALAGDAVETLDRELFLRGGGDGLGDGVGGMRVHRGRVSAQRFLVDIIGHYERFGDTKAAFGQRAGFVENDGLKFPGPLERHPIANEQAVFRGQRRGDSHHQRHGEAERMGAGDDHDGDGAFDGEREPLAHENLPDHEGDYTTPQRHDGEPERRSVGEVLGLRFAFLGLLHQVNDLREKRILAGALDLDGQ</sequence>
<dbReference type="AntiFam" id="ANF00076">
    <property type="entry name" value="Shadow ORF (opposite copA)"/>
</dbReference>
<feature type="compositionally biased region" description="Basic and acidic residues" evidence="1">
    <location>
        <begin position="130"/>
        <end position="188"/>
    </location>
</feature>
<accession>A0A645ESQ9</accession>
<evidence type="ECO:0000256" key="1">
    <source>
        <dbReference type="SAM" id="MobiDB-lite"/>
    </source>
</evidence>
<feature type="region of interest" description="Disordered" evidence="1">
    <location>
        <begin position="124"/>
        <end position="188"/>
    </location>
</feature>
<dbReference type="EMBL" id="VSSQ01049475">
    <property type="protein sequence ID" value="MPN03553.1"/>
    <property type="molecule type" value="Genomic_DNA"/>
</dbReference>
<reference evidence="2" key="1">
    <citation type="submission" date="2019-08" db="EMBL/GenBank/DDBJ databases">
        <authorList>
            <person name="Kucharzyk K."/>
            <person name="Murdoch R.W."/>
            <person name="Higgins S."/>
            <person name="Loffler F."/>
        </authorList>
    </citation>
    <scope>NUCLEOTIDE SEQUENCE</scope>
</reference>
<proteinExistence type="predicted"/>
<gene>
    <name evidence="2" type="ORF">SDC9_150783</name>
</gene>
<comment type="caution">
    <text evidence="2">The sequence shown here is derived from an EMBL/GenBank/DDBJ whole genome shotgun (WGS) entry which is preliminary data.</text>
</comment>
<evidence type="ECO:0000313" key="2">
    <source>
        <dbReference type="EMBL" id="MPN03553.1"/>
    </source>
</evidence>
<dbReference type="AlphaFoldDB" id="A0A645ESQ9"/>
<name>A0A645ESQ9_9ZZZZ</name>
<protein>
    <submittedName>
        <fullName evidence="2">Uncharacterized protein</fullName>
    </submittedName>
</protein>